<keyword evidence="2" id="KW-1185">Reference proteome</keyword>
<organism evidence="1 2">
    <name type="scientific">Thelephora ganbajun</name>
    <name type="common">Ganba fungus</name>
    <dbReference type="NCBI Taxonomy" id="370292"/>
    <lineage>
        <taxon>Eukaryota</taxon>
        <taxon>Fungi</taxon>
        <taxon>Dikarya</taxon>
        <taxon>Basidiomycota</taxon>
        <taxon>Agaricomycotina</taxon>
        <taxon>Agaricomycetes</taxon>
        <taxon>Thelephorales</taxon>
        <taxon>Thelephoraceae</taxon>
        <taxon>Thelephora</taxon>
    </lineage>
</organism>
<gene>
    <name evidence="1" type="ORF">BDM02DRAFT_1283583</name>
</gene>
<evidence type="ECO:0000313" key="2">
    <source>
        <dbReference type="Proteomes" id="UP000886501"/>
    </source>
</evidence>
<proteinExistence type="predicted"/>
<accession>A0ACB6Z3L1</accession>
<sequence length="207" mass="23022">MWKYLEHPNILSLRGVTMNPPRLISDWMPNGNLSNYIGNNANADRLGLISDIVEGFKYLHSRDVIHGDIKGLNILVDNPVRARIADFGISIVTRNDNSLRPATDQSMIFTLRWAAPEVLQGGNPSKKSDVYSFAMVMIEVFTGAFPFNGRELPVTAAAIIGGERPPLVGHATFTPNLQELTQNCWRQDADERPEMSEIAQVLANIIH</sequence>
<comment type="caution">
    <text evidence="1">The sequence shown here is derived from an EMBL/GenBank/DDBJ whole genome shotgun (WGS) entry which is preliminary data.</text>
</comment>
<name>A0ACB6Z3L1_THEGA</name>
<dbReference type="Proteomes" id="UP000886501">
    <property type="component" value="Unassembled WGS sequence"/>
</dbReference>
<evidence type="ECO:0000313" key="1">
    <source>
        <dbReference type="EMBL" id="KAF9643883.1"/>
    </source>
</evidence>
<reference evidence="1" key="1">
    <citation type="submission" date="2019-10" db="EMBL/GenBank/DDBJ databases">
        <authorList>
            <consortium name="DOE Joint Genome Institute"/>
            <person name="Kuo A."/>
            <person name="Miyauchi S."/>
            <person name="Kiss E."/>
            <person name="Drula E."/>
            <person name="Kohler A."/>
            <person name="Sanchez-Garcia M."/>
            <person name="Andreopoulos B."/>
            <person name="Barry K.W."/>
            <person name="Bonito G."/>
            <person name="Buee M."/>
            <person name="Carver A."/>
            <person name="Chen C."/>
            <person name="Cichocki N."/>
            <person name="Clum A."/>
            <person name="Culley D."/>
            <person name="Crous P.W."/>
            <person name="Fauchery L."/>
            <person name="Girlanda M."/>
            <person name="Hayes R."/>
            <person name="Keri Z."/>
            <person name="Labutti K."/>
            <person name="Lipzen A."/>
            <person name="Lombard V."/>
            <person name="Magnuson J."/>
            <person name="Maillard F."/>
            <person name="Morin E."/>
            <person name="Murat C."/>
            <person name="Nolan M."/>
            <person name="Ohm R."/>
            <person name="Pangilinan J."/>
            <person name="Pereira M."/>
            <person name="Perotto S."/>
            <person name="Peter M."/>
            <person name="Riley R."/>
            <person name="Sitrit Y."/>
            <person name="Stielow B."/>
            <person name="Szollosi G."/>
            <person name="Zifcakova L."/>
            <person name="Stursova M."/>
            <person name="Spatafora J.W."/>
            <person name="Tedersoo L."/>
            <person name="Vaario L.-M."/>
            <person name="Yamada A."/>
            <person name="Yan M."/>
            <person name="Wang P."/>
            <person name="Xu J."/>
            <person name="Bruns T."/>
            <person name="Baldrian P."/>
            <person name="Vilgalys R."/>
            <person name="Henrissat B."/>
            <person name="Grigoriev I.V."/>
            <person name="Hibbett D."/>
            <person name="Nagy L.G."/>
            <person name="Martin F.M."/>
        </authorList>
    </citation>
    <scope>NUCLEOTIDE SEQUENCE</scope>
    <source>
        <strain evidence="1">P2</strain>
    </source>
</reference>
<reference evidence="1" key="2">
    <citation type="journal article" date="2020" name="Nat. Commun.">
        <title>Large-scale genome sequencing of mycorrhizal fungi provides insights into the early evolution of symbiotic traits.</title>
        <authorList>
            <person name="Miyauchi S."/>
            <person name="Kiss E."/>
            <person name="Kuo A."/>
            <person name="Drula E."/>
            <person name="Kohler A."/>
            <person name="Sanchez-Garcia M."/>
            <person name="Morin E."/>
            <person name="Andreopoulos B."/>
            <person name="Barry K.W."/>
            <person name="Bonito G."/>
            <person name="Buee M."/>
            <person name="Carver A."/>
            <person name="Chen C."/>
            <person name="Cichocki N."/>
            <person name="Clum A."/>
            <person name="Culley D."/>
            <person name="Crous P.W."/>
            <person name="Fauchery L."/>
            <person name="Girlanda M."/>
            <person name="Hayes R.D."/>
            <person name="Keri Z."/>
            <person name="LaButti K."/>
            <person name="Lipzen A."/>
            <person name="Lombard V."/>
            <person name="Magnuson J."/>
            <person name="Maillard F."/>
            <person name="Murat C."/>
            <person name="Nolan M."/>
            <person name="Ohm R.A."/>
            <person name="Pangilinan J."/>
            <person name="Pereira M.F."/>
            <person name="Perotto S."/>
            <person name="Peter M."/>
            <person name="Pfister S."/>
            <person name="Riley R."/>
            <person name="Sitrit Y."/>
            <person name="Stielow J.B."/>
            <person name="Szollosi G."/>
            <person name="Zifcakova L."/>
            <person name="Stursova M."/>
            <person name="Spatafora J.W."/>
            <person name="Tedersoo L."/>
            <person name="Vaario L.M."/>
            <person name="Yamada A."/>
            <person name="Yan M."/>
            <person name="Wang P."/>
            <person name="Xu J."/>
            <person name="Bruns T."/>
            <person name="Baldrian P."/>
            <person name="Vilgalys R."/>
            <person name="Dunand C."/>
            <person name="Henrissat B."/>
            <person name="Grigoriev I.V."/>
            <person name="Hibbett D."/>
            <person name="Nagy L.G."/>
            <person name="Martin F.M."/>
        </authorList>
    </citation>
    <scope>NUCLEOTIDE SEQUENCE</scope>
    <source>
        <strain evidence="1">P2</strain>
    </source>
</reference>
<dbReference type="EMBL" id="MU118178">
    <property type="protein sequence ID" value="KAF9643883.1"/>
    <property type="molecule type" value="Genomic_DNA"/>
</dbReference>
<protein>
    <submittedName>
        <fullName evidence="1">Kinase-like protein</fullName>
    </submittedName>
</protein>